<gene>
    <name evidence="1" type="ORF">Cba03nite_18140</name>
</gene>
<comment type="caution">
    <text evidence="1">The sequence shown here is derived from an EMBL/GenBank/DDBJ whole genome shotgun (WGS) entry which is preliminary data.</text>
</comment>
<dbReference type="AlphaFoldDB" id="A0A8J3NJI2"/>
<protein>
    <submittedName>
        <fullName evidence="1">Uncharacterized protein</fullName>
    </submittedName>
</protein>
<proteinExistence type="predicted"/>
<sequence length="225" mass="25069">MLPVTRADEELFGTALMAARLGRARPIVAQLRKRYEKEWDDPLSGFPYALSMVAMLVSGRDDHHEFDYTEVVETLSDLLYQEPGHWLARFLRIHTRTLLPVETDEHKVYIAAERTRAAADVAELISRQAETAWQPWFACAYLLAARLEWEGDRDEATAAGLIEAAAAQPASPIAFPSLGGVLCAPFVWYFGEPDAPARETLGRLMGTLFPDQPTVRRVITAGAAR</sequence>
<dbReference type="Proteomes" id="UP000601223">
    <property type="component" value="Unassembled WGS sequence"/>
</dbReference>
<keyword evidence="2" id="KW-1185">Reference proteome</keyword>
<evidence type="ECO:0000313" key="2">
    <source>
        <dbReference type="Proteomes" id="UP000601223"/>
    </source>
</evidence>
<reference evidence="1 2" key="1">
    <citation type="submission" date="2021-01" db="EMBL/GenBank/DDBJ databases">
        <title>Whole genome shotgun sequence of Catellatospora bangladeshensis NBRC 107357.</title>
        <authorList>
            <person name="Komaki H."/>
            <person name="Tamura T."/>
        </authorList>
    </citation>
    <scope>NUCLEOTIDE SEQUENCE [LARGE SCALE GENOMIC DNA]</scope>
    <source>
        <strain evidence="1 2">NBRC 107357</strain>
    </source>
</reference>
<organism evidence="1 2">
    <name type="scientific">Catellatospora bangladeshensis</name>
    <dbReference type="NCBI Taxonomy" id="310355"/>
    <lineage>
        <taxon>Bacteria</taxon>
        <taxon>Bacillati</taxon>
        <taxon>Actinomycetota</taxon>
        <taxon>Actinomycetes</taxon>
        <taxon>Micromonosporales</taxon>
        <taxon>Micromonosporaceae</taxon>
        <taxon>Catellatospora</taxon>
    </lineage>
</organism>
<dbReference type="EMBL" id="BONF01000009">
    <property type="protein sequence ID" value="GIF80465.1"/>
    <property type="molecule type" value="Genomic_DNA"/>
</dbReference>
<evidence type="ECO:0000313" key="1">
    <source>
        <dbReference type="EMBL" id="GIF80465.1"/>
    </source>
</evidence>
<dbReference type="RefSeq" id="WP_203744008.1">
    <property type="nucleotide sequence ID" value="NZ_BONF01000009.1"/>
</dbReference>
<accession>A0A8J3NJI2</accession>
<name>A0A8J3NJI2_9ACTN</name>